<proteinExistence type="predicted"/>
<evidence type="ECO:0000313" key="2">
    <source>
        <dbReference type="EMBL" id="KAK9911774.1"/>
    </source>
</evidence>
<protein>
    <submittedName>
        <fullName evidence="2">Uncharacterized protein</fullName>
    </submittedName>
</protein>
<accession>A0AAW1VWC9</accession>
<dbReference type="Proteomes" id="UP001457282">
    <property type="component" value="Unassembled WGS sequence"/>
</dbReference>
<reference evidence="2 3" key="1">
    <citation type="journal article" date="2023" name="G3 (Bethesda)">
        <title>A chromosome-length genome assembly and annotation of blackberry (Rubus argutus, cv. 'Hillquist').</title>
        <authorList>
            <person name="Bruna T."/>
            <person name="Aryal R."/>
            <person name="Dudchenko O."/>
            <person name="Sargent D.J."/>
            <person name="Mead D."/>
            <person name="Buti M."/>
            <person name="Cavallini A."/>
            <person name="Hytonen T."/>
            <person name="Andres J."/>
            <person name="Pham M."/>
            <person name="Weisz D."/>
            <person name="Mascagni F."/>
            <person name="Usai G."/>
            <person name="Natali L."/>
            <person name="Bassil N."/>
            <person name="Fernandez G.E."/>
            <person name="Lomsadze A."/>
            <person name="Armour M."/>
            <person name="Olukolu B."/>
            <person name="Poorten T."/>
            <person name="Britton C."/>
            <person name="Davik J."/>
            <person name="Ashrafi H."/>
            <person name="Aiden E.L."/>
            <person name="Borodovsky M."/>
            <person name="Worthington M."/>
        </authorList>
    </citation>
    <scope>NUCLEOTIDE SEQUENCE [LARGE SCALE GENOMIC DNA]</scope>
    <source>
        <strain evidence="2">PI 553951</strain>
    </source>
</reference>
<dbReference type="PANTHER" id="PTHR31371">
    <property type="entry name" value="BNAC09G50660D PROTEIN"/>
    <property type="match status" value="1"/>
</dbReference>
<evidence type="ECO:0000313" key="3">
    <source>
        <dbReference type="Proteomes" id="UP001457282"/>
    </source>
</evidence>
<organism evidence="2 3">
    <name type="scientific">Rubus argutus</name>
    <name type="common">Southern blackberry</name>
    <dbReference type="NCBI Taxonomy" id="59490"/>
    <lineage>
        <taxon>Eukaryota</taxon>
        <taxon>Viridiplantae</taxon>
        <taxon>Streptophyta</taxon>
        <taxon>Embryophyta</taxon>
        <taxon>Tracheophyta</taxon>
        <taxon>Spermatophyta</taxon>
        <taxon>Magnoliopsida</taxon>
        <taxon>eudicotyledons</taxon>
        <taxon>Gunneridae</taxon>
        <taxon>Pentapetalae</taxon>
        <taxon>rosids</taxon>
        <taxon>fabids</taxon>
        <taxon>Rosales</taxon>
        <taxon>Rosaceae</taxon>
        <taxon>Rosoideae</taxon>
        <taxon>Rosoideae incertae sedis</taxon>
        <taxon>Rubus</taxon>
    </lineage>
</organism>
<sequence length="191" mass="20269">MADGESKDSDHISRSQSVSAVIPSSVHPSKNDLPRFASGPLGRFTAVSGSTSKKIEPTISIQALLLAQLQNQALFQHSTKMSTSVQKPPTKSNRLTQVGPFKGCMVTGNNLPVTNCYLSSNGVRTAILNVARDGNADILASGNKLHPSPSILSSKHKLLDAPPDTLGATALALHYANVLSRTYDEFLDMDG</sequence>
<feature type="compositionally biased region" description="Basic and acidic residues" evidence="1">
    <location>
        <begin position="1"/>
        <end position="13"/>
    </location>
</feature>
<gene>
    <name evidence="2" type="ORF">M0R45_035664</name>
</gene>
<feature type="region of interest" description="Disordered" evidence="1">
    <location>
        <begin position="1"/>
        <end position="38"/>
    </location>
</feature>
<dbReference type="EMBL" id="JBEDUW010000007">
    <property type="protein sequence ID" value="KAK9911774.1"/>
    <property type="molecule type" value="Genomic_DNA"/>
</dbReference>
<dbReference type="AlphaFoldDB" id="A0AAW1VWC9"/>
<keyword evidence="3" id="KW-1185">Reference proteome</keyword>
<evidence type="ECO:0000256" key="1">
    <source>
        <dbReference type="SAM" id="MobiDB-lite"/>
    </source>
</evidence>
<comment type="caution">
    <text evidence="2">The sequence shown here is derived from an EMBL/GenBank/DDBJ whole genome shotgun (WGS) entry which is preliminary data.</text>
</comment>
<name>A0AAW1VWC9_RUBAR</name>
<dbReference type="PANTHER" id="PTHR31371:SF20">
    <property type="entry name" value="OS12G0146500 PROTEIN"/>
    <property type="match status" value="1"/>
</dbReference>